<name>A0ABR2HPK2_9PEZI</name>
<feature type="region of interest" description="Disordered" evidence="7">
    <location>
        <begin position="310"/>
        <end position="352"/>
    </location>
</feature>
<dbReference type="Proteomes" id="UP001390339">
    <property type="component" value="Unassembled WGS sequence"/>
</dbReference>
<dbReference type="PANTHER" id="PTHR43756">
    <property type="entry name" value="CHOLINE MONOOXYGENASE, CHLOROPLASTIC"/>
    <property type="match status" value="1"/>
</dbReference>
<evidence type="ECO:0000256" key="1">
    <source>
        <dbReference type="ARBA" id="ARBA00002149"/>
    </source>
</evidence>
<evidence type="ECO:0000259" key="8">
    <source>
        <dbReference type="Pfam" id="PF00848"/>
    </source>
</evidence>
<evidence type="ECO:0000313" key="10">
    <source>
        <dbReference type="Proteomes" id="UP001390339"/>
    </source>
</evidence>
<dbReference type="CDD" id="cd00680">
    <property type="entry name" value="RHO_alpha_C"/>
    <property type="match status" value="1"/>
</dbReference>
<comment type="pathway">
    <text evidence="2">Amine and polyamine biosynthesis; betaine biosynthesis via choline pathway; betaine aldehyde from choline (monooxygenase route): step 1/1.</text>
</comment>
<evidence type="ECO:0000256" key="5">
    <source>
        <dbReference type="ARBA" id="ARBA00014931"/>
    </source>
</evidence>
<feature type="compositionally biased region" description="Basic and acidic residues" evidence="7">
    <location>
        <begin position="312"/>
        <end position="325"/>
    </location>
</feature>
<dbReference type="EMBL" id="JAPCWZ010000009">
    <property type="protein sequence ID" value="KAK8851036.1"/>
    <property type="molecule type" value="Genomic_DNA"/>
</dbReference>
<comment type="catalytic activity">
    <reaction evidence="6">
        <text>choline + 2 reduced [2Fe-2S]-[ferredoxin] + O2 + 2 H(+) = betaine aldehyde hydrate + 2 oxidized [2Fe-2S]-[ferredoxin] + H2O</text>
        <dbReference type="Rhea" id="RHEA:17769"/>
        <dbReference type="Rhea" id="RHEA-COMP:10000"/>
        <dbReference type="Rhea" id="RHEA-COMP:10001"/>
        <dbReference type="ChEBI" id="CHEBI:15354"/>
        <dbReference type="ChEBI" id="CHEBI:15377"/>
        <dbReference type="ChEBI" id="CHEBI:15378"/>
        <dbReference type="ChEBI" id="CHEBI:15379"/>
        <dbReference type="ChEBI" id="CHEBI:15870"/>
        <dbReference type="ChEBI" id="CHEBI:33737"/>
        <dbReference type="ChEBI" id="CHEBI:33738"/>
        <dbReference type="EC" id="1.14.15.7"/>
    </reaction>
</comment>
<comment type="function">
    <text evidence="1">Catalyzes the first step of the osmoprotectant glycine betaine synthesis.</text>
</comment>
<dbReference type="Gene3D" id="3.90.380.10">
    <property type="entry name" value="Naphthalene 1,2-dioxygenase Alpha Subunit, Chain A, domain 1"/>
    <property type="match status" value="2"/>
</dbReference>
<feature type="domain" description="Aromatic-ring-hydroxylating dioxygenase alpha subunit C-terminal" evidence="8">
    <location>
        <begin position="122"/>
        <end position="174"/>
    </location>
</feature>
<sequence>MAGLQKTLPASWYCSKPIYELERQSVFLQAWYLLGPVTRYADEKKVQYELAGVHFVVERINDENKDHSFRVKDLATDQDLPHKLTRTGLLFVALSQDAPSFAEYYPGLGDLTDRFDFTELPFRRTLSYKGRFNWKTMVDGYQECLHCQYTHRAFSALYPPEPYAVHNHGHFSRHIADPSKPLDDGLFLYFFPSCTLNRYGGGMTSFRVCPNSPPSSSISDKEDGGGGDDPEVTRMEFDYYNLSDGEAFEDYFKFVRRVAVEDYELCEAAQANLAAGVYSQGLLNPAKENGVAHYQGLVRERVVREFKKRQQKQLEKKKQDDGVKIDDEEADGTGKGLEASPSFHASGSVAVV</sequence>
<evidence type="ECO:0000256" key="2">
    <source>
        <dbReference type="ARBA" id="ARBA00004866"/>
    </source>
</evidence>
<feature type="domain" description="Aromatic-ring-hydroxylating dioxygenase alpha subunit C-terminal" evidence="8">
    <location>
        <begin position="178"/>
        <end position="302"/>
    </location>
</feature>
<dbReference type="InterPro" id="IPR015879">
    <property type="entry name" value="Ring_hydroxy_dOase_asu_C_dom"/>
</dbReference>
<keyword evidence="10" id="KW-1185">Reference proteome</keyword>
<evidence type="ECO:0000256" key="3">
    <source>
        <dbReference type="ARBA" id="ARBA00010848"/>
    </source>
</evidence>
<reference evidence="9 10" key="1">
    <citation type="journal article" date="2024" name="IMA Fungus">
        <title>Apiospora arundinis, a panoply of carbohydrate-active enzymes and secondary metabolites.</title>
        <authorList>
            <person name="Sorensen T."/>
            <person name="Petersen C."/>
            <person name="Muurmann A.T."/>
            <person name="Christiansen J.V."/>
            <person name="Brundto M.L."/>
            <person name="Overgaard C.K."/>
            <person name="Boysen A.T."/>
            <person name="Wollenberg R.D."/>
            <person name="Larsen T.O."/>
            <person name="Sorensen J.L."/>
            <person name="Nielsen K.L."/>
            <person name="Sondergaard T.E."/>
        </authorList>
    </citation>
    <scope>NUCLEOTIDE SEQUENCE [LARGE SCALE GENOMIC DNA]</scope>
    <source>
        <strain evidence="9 10">AAU 773</strain>
    </source>
</reference>
<accession>A0ABR2HPK2</accession>
<dbReference type="SUPFAM" id="SSF50022">
    <property type="entry name" value="ISP domain"/>
    <property type="match status" value="1"/>
</dbReference>
<protein>
    <recommendedName>
        <fullName evidence="5">Choline monooxygenase, chloroplastic</fullName>
        <ecNumber evidence="4">1.14.15.7</ecNumber>
    </recommendedName>
</protein>
<evidence type="ECO:0000256" key="6">
    <source>
        <dbReference type="ARBA" id="ARBA00049097"/>
    </source>
</evidence>
<proteinExistence type="inferred from homology"/>
<dbReference type="Pfam" id="PF00848">
    <property type="entry name" value="Ring_hydroxyl_A"/>
    <property type="match status" value="2"/>
</dbReference>
<dbReference type="EC" id="1.14.15.7" evidence="4"/>
<evidence type="ECO:0000256" key="4">
    <source>
        <dbReference type="ARBA" id="ARBA00012763"/>
    </source>
</evidence>
<evidence type="ECO:0000256" key="7">
    <source>
        <dbReference type="SAM" id="MobiDB-lite"/>
    </source>
</evidence>
<dbReference type="SUPFAM" id="SSF55961">
    <property type="entry name" value="Bet v1-like"/>
    <property type="match status" value="1"/>
</dbReference>
<gene>
    <name evidence="9" type="ORF">PGQ11_013515</name>
</gene>
<dbReference type="PANTHER" id="PTHR43756:SF3">
    <property type="entry name" value="CHOLINE MONOOXYGENASE, CHLOROPLASTIC"/>
    <property type="match status" value="1"/>
</dbReference>
<evidence type="ECO:0000313" key="9">
    <source>
        <dbReference type="EMBL" id="KAK8851036.1"/>
    </source>
</evidence>
<dbReference type="InterPro" id="IPR001663">
    <property type="entry name" value="Rng_hydr_dOase-A"/>
</dbReference>
<dbReference type="InterPro" id="IPR036922">
    <property type="entry name" value="Rieske_2Fe-2S_sf"/>
</dbReference>
<comment type="similarity">
    <text evidence="3">Belongs to the choline monooxygenase family.</text>
</comment>
<comment type="caution">
    <text evidence="9">The sequence shown here is derived from an EMBL/GenBank/DDBJ whole genome shotgun (WGS) entry which is preliminary data.</text>
</comment>
<organism evidence="9 10">
    <name type="scientific">Apiospora arundinis</name>
    <dbReference type="NCBI Taxonomy" id="335852"/>
    <lineage>
        <taxon>Eukaryota</taxon>
        <taxon>Fungi</taxon>
        <taxon>Dikarya</taxon>
        <taxon>Ascomycota</taxon>
        <taxon>Pezizomycotina</taxon>
        <taxon>Sordariomycetes</taxon>
        <taxon>Xylariomycetidae</taxon>
        <taxon>Amphisphaeriales</taxon>
        <taxon>Apiosporaceae</taxon>
        <taxon>Apiospora</taxon>
    </lineage>
</organism>